<feature type="transmembrane region" description="Helical" evidence="5">
    <location>
        <begin position="147"/>
        <end position="164"/>
    </location>
</feature>
<evidence type="ECO:0000256" key="5">
    <source>
        <dbReference type="SAM" id="Phobius"/>
    </source>
</evidence>
<evidence type="ECO:0000259" key="6">
    <source>
        <dbReference type="Pfam" id="PF01545"/>
    </source>
</evidence>
<evidence type="ECO:0000256" key="2">
    <source>
        <dbReference type="ARBA" id="ARBA00022692"/>
    </source>
</evidence>
<keyword evidence="4 5" id="KW-0472">Membrane</keyword>
<dbReference type="InterPro" id="IPR027469">
    <property type="entry name" value="Cation_efflux_TMD_sf"/>
</dbReference>
<dbReference type="Proteomes" id="UP000629098">
    <property type="component" value="Unassembled WGS sequence"/>
</dbReference>
<evidence type="ECO:0000256" key="4">
    <source>
        <dbReference type="ARBA" id="ARBA00023136"/>
    </source>
</evidence>
<evidence type="ECO:0000256" key="1">
    <source>
        <dbReference type="ARBA" id="ARBA00004141"/>
    </source>
</evidence>
<dbReference type="PANTHER" id="PTHR11562:SF17">
    <property type="entry name" value="RE54080P-RELATED"/>
    <property type="match status" value="1"/>
</dbReference>
<feature type="transmembrane region" description="Helical" evidence="5">
    <location>
        <begin position="170"/>
        <end position="188"/>
    </location>
</feature>
<reference evidence="7" key="1">
    <citation type="submission" date="2020-09" db="EMBL/GenBank/DDBJ databases">
        <title>Iningainema tapete sp. nov. (Scytonemataceae, Cyanobacteria) from greenhouses in central Florida (USA) produces two types of nodularin with biosynthetic potential for microcystin-LR and anabaenopeptins.</title>
        <authorList>
            <person name="Berthold D.E."/>
            <person name="Lefler F.W."/>
            <person name="Huang I.-S."/>
            <person name="Abdulla H."/>
            <person name="Zimba P.V."/>
            <person name="Laughinghouse H.D. IV."/>
        </authorList>
    </citation>
    <scope>NUCLEOTIDE SEQUENCE</scope>
    <source>
        <strain evidence="7">BLCCT55</strain>
    </source>
</reference>
<feature type="transmembrane region" description="Helical" evidence="5">
    <location>
        <begin position="73"/>
        <end position="91"/>
    </location>
</feature>
<comment type="caution">
    <text evidence="7">The sequence shown here is derived from an EMBL/GenBank/DDBJ whole genome shotgun (WGS) entry which is preliminary data.</text>
</comment>
<dbReference type="PANTHER" id="PTHR11562">
    <property type="entry name" value="CATION EFFLUX PROTEIN/ ZINC TRANSPORTER"/>
    <property type="match status" value="1"/>
</dbReference>
<dbReference type="InterPro" id="IPR002524">
    <property type="entry name" value="Cation_efflux"/>
</dbReference>
<proteinExistence type="predicted"/>
<sequence length="201" mass="21262">MNDKAVDATTPRKRRVLFQVLGLNLLLSLSLAVTGVLSDSSGLIANALDNLSDSAVYAISLFAISRSPRLKVIAARVSGVLLLVFAIGVLSDATRRFITNTEPVGTVMIVMSVISTAINLLCLKLLKPLKNADVNLRAAQTFSINDFISNLGILVAGGLVAWIGQPWPDLVVGVAIAAIAVKGGIDILRDAARESRFGARR</sequence>
<evidence type="ECO:0000313" key="7">
    <source>
        <dbReference type="EMBL" id="MBD2772113.1"/>
    </source>
</evidence>
<evidence type="ECO:0000256" key="3">
    <source>
        <dbReference type="ARBA" id="ARBA00022989"/>
    </source>
</evidence>
<dbReference type="GO" id="GO:0005886">
    <property type="term" value="C:plasma membrane"/>
    <property type="evidence" value="ECO:0007669"/>
    <property type="project" value="TreeGrafter"/>
</dbReference>
<organism evidence="7 8">
    <name type="scientific">Iningainema tapete BLCC-T55</name>
    <dbReference type="NCBI Taxonomy" id="2748662"/>
    <lineage>
        <taxon>Bacteria</taxon>
        <taxon>Bacillati</taxon>
        <taxon>Cyanobacteriota</taxon>
        <taxon>Cyanophyceae</taxon>
        <taxon>Nostocales</taxon>
        <taxon>Scytonemataceae</taxon>
        <taxon>Iningainema tapete</taxon>
    </lineage>
</organism>
<dbReference type="GO" id="GO:0005385">
    <property type="term" value="F:zinc ion transmembrane transporter activity"/>
    <property type="evidence" value="ECO:0007669"/>
    <property type="project" value="TreeGrafter"/>
</dbReference>
<evidence type="ECO:0000313" key="8">
    <source>
        <dbReference type="Proteomes" id="UP000629098"/>
    </source>
</evidence>
<keyword evidence="8" id="KW-1185">Reference proteome</keyword>
<dbReference type="Pfam" id="PF01545">
    <property type="entry name" value="Cation_efflux"/>
    <property type="match status" value="1"/>
</dbReference>
<gene>
    <name evidence="7" type="ORF">ICL16_08465</name>
</gene>
<accession>A0A8J7BX26</accession>
<dbReference type="InterPro" id="IPR058533">
    <property type="entry name" value="Cation_efflux_TM"/>
</dbReference>
<feature type="transmembrane region" description="Helical" evidence="5">
    <location>
        <begin position="103"/>
        <end position="126"/>
    </location>
</feature>
<feature type="transmembrane region" description="Helical" evidence="5">
    <location>
        <begin position="43"/>
        <end position="64"/>
    </location>
</feature>
<dbReference type="Gene3D" id="1.20.1510.10">
    <property type="entry name" value="Cation efflux protein transmembrane domain"/>
    <property type="match status" value="1"/>
</dbReference>
<dbReference type="RefSeq" id="WP_190826398.1">
    <property type="nucleotide sequence ID" value="NZ_CAWPPI010000034.1"/>
</dbReference>
<feature type="domain" description="Cation efflux protein transmembrane" evidence="6">
    <location>
        <begin position="20"/>
        <end position="193"/>
    </location>
</feature>
<dbReference type="NCBIfam" id="TIGR01297">
    <property type="entry name" value="CDF"/>
    <property type="match status" value="1"/>
</dbReference>
<keyword evidence="2 5" id="KW-0812">Transmembrane</keyword>
<feature type="transmembrane region" description="Helical" evidence="5">
    <location>
        <begin position="16"/>
        <end position="37"/>
    </location>
</feature>
<name>A0A8J7BX26_9CYAN</name>
<protein>
    <submittedName>
        <fullName evidence="7">Cation transporter</fullName>
    </submittedName>
</protein>
<comment type="subcellular location">
    <subcellularLocation>
        <location evidence="1">Membrane</location>
        <topology evidence="1">Multi-pass membrane protein</topology>
    </subcellularLocation>
</comment>
<dbReference type="InterPro" id="IPR050681">
    <property type="entry name" value="CDF/SLC30A"/>
</dbReference>
<dbReference type="AlphaFoldDB" id="A0A8J7BX26"/>
<dbReference type="SUPFAM" id="SSF161111">
    <property type="entry name" value="Cation efflux protein transmembrane domain-like"/>
    <property type="match status" value="1"/>
</dbReference>
<dbReference type="EMBL" id="JACXAE010000034">
    <property type="protein sequence ID" value="MBD2772113.1"/>
    <property type="molecule type" value="Genomic_DNA"/>
</dbReference>
<keyword evidence="3 5" id="KW-1133">Transmembrane helix</keyword>